<evidence type="ECO:0000313" key="2">
    <source>
        <dbReference type="EMBL" id="EME77134.1"/>
    </source>
</evidence>
<dbReference type="Proteomes" id="UP000016932">
    <property type="component" value="Unassembled WGS sequence"/>
</dbReference>
<organism evidence="2 3">
    <name type="scientific">Pseudocercospora fijiensis (strain CIRAD86)</name>
    <name type="common">Black leaf streak disease fungus</name>
    <name type="synonym">Mycosphaerella fijiensis</name>
    <dbReference type="NCBI Taxonomy" id="383855"/>
    <lineage>
        <taxon>Eukaryota</taxon>
        <taxon>Fungi</taxon>
        <taxon>Dikarya</taxon>
        <taxon>Ascomycota</taxon>
        <taxon>Pezizomycotina</taxon>
        <taxon>Dothideomycetes</taxon>
        <taxon>Dothideomycetidae</taxon>
        <taxon>Mycosphaerellales</taxon>
        <taxon>Mycosphaerellaceae</taxon>
        <taxon>Pseudocercospora</taxon>
    </lineage>
</organism>
<gene>
    <name evidence="2" type="ORF">MYCFIDRAFT_180136</name>
</gene>
<accession>M2ZDF0</accession>
<dbReference type="EMBL" id="KB446568">
    <property type="protein sequence ID" value="EME77134.1"/>
    <property type="molecule type" value="Genomic_DNA"/>
</dbReference>
<dbReference type="RefSeq" id="XP_007932269.1">
    <property type="nucleotide sequence ID" value="XM_007934078.1"/>
</dbReference>
<protein>
    <submittedName>
        <fullName evidence="2">Uncharacterized protein</fullName>
    </submittedName>
</protein>
<name>M2ZDF0_PSEFD</name>
<feature type="compositionally biased region" description="Polar residues" evidence="1">
    <location>
        <begin position="640"/>
        <end position="650"/>
    </location>
</feature>
<dbReference type="HOGENOM" id="CLU_336189_0_0_1"/>
<evidence type="ECO:0000313" key="3">
    <source>
        <dbReference type="Proteomes" id="UP000016932"/>
    </source>
</evidence>
<reference evidence="2 3" key="1">
    <citation type="journal article" date="2012" name="PLoS Pathog.">
        <title>Diverse lifestyles and strategies of plant pathogenesis encoded in the genomes of eighteen Dothideomycetes fungi.</title>
        <authorList>
            <person name="Ohm R.A."/>
            <person name="Feau N."/>
            <person name="Henrissat B."/>
            <person name="Schoch C.L."/>
            <person name="Horwitz B.A."/>
            <person name="Barry K.W."/>
            <person name="Condon B.J."/>
            <person name="Copeland A.C."/>
            <person name="Dhillon B."/>
            <person name="Glaser F."/>
            <person name="Hesse C.N."/>
            <person name="Kosti I."/>
            <person name="LaButti K."/>
            <person name="Lindquist E.A."/>
            <person name="Lucas S."/>
            <person name="Salamov A.A."/>
            <person name="Bradshaw R.E."/>
            <person name="Ciuffetti L."/>
            <person name="Hamelin R.C."/>
            <person name="Kema G.H.J."/>
            <person name="Lawrence C."/>
            <person name="Scott J.A."/>
            <person name="Spatafora J.W."/>
            <person name="Turgeon B.G."/>
            <person name="de Wit P.J.G.M."/>
            <person name="Zhong S."/>
            <person name="Goodwin S.B."/>
            <person name="Grigoriev I.V."/>
        </authorList>
    </citation>
    <scope>NUCLEOTIDE SEQUENCE [LARGE SCALE GENOMIC DNA]</scope>
    <source>
        <strain evidence="2 3">CIRAD86</strain>
    </source>
</reference>
<evidence type="ECO:0000256" key="1">
    <source>
        <dbReference type="SAM" id="MobiDB-lite"/>
    </source>
</evidence>
<feature type="region of interest" description="Disordered" evidence="1">
    <location>
        <begin position="519"/>
        <end position="541"/>
    </location>
</feature>
<sequence length="848" mass="93009">MYYAHMSFTQMALGLYRILAACLRLPSLLFYLDHNNQAIPIGNPRPSASCDPTIIECSCSSARNSIPIAPHKPDARWTIHHHGSSMRRTSPVSWRRTTETKTEAEEKMEREAEMEGEAQPMLQTHVNSQRDHASRATTRALKQFRSEDICRGAAVSDYISQIERYGISSLPFSGLPRELPKSGHDISSYPGQRATPRRLDVLPPQYSFEALLAGTTMLTGIPVVNMARLMNISYACLGIGKLNGGNVDKSCTKDDINVKHEAGMKKARSRWRTNDVLIDTGEEVHTFDPAIRRTLDMCSGNFAAEVGLVPPLKKAEAEPCALVRFIDGRQAGQARTPTNRQLHIYDSTNESNACTNAIHLALTDAGRSCSCLFLTRSEAQQYAPASDPRSVFIDEDRDTPHPGDHLAGLANLVCHLVASAVYARLRCTSSVLRLSRSPGRPLQAWVACGQPCAPFPYLGSSLLWASPCNPLLPSTNIGPFRRLSSNVPLRHPSAPESLFASGHSSKLRRGSVILTQKSMPSNRSARGCERRSPASVNPHFGSMLAPRPCELPDRSQRLHNLHAAYIMSDLAGPLKKVQSLETDGPKTAGWKPEVSMGEQESASALLSPPIVSTSEGTNGCFNGPMAAPTTLAKAISKTGNNIKAPKNTTDTRQRRQKRNQATIREKKVTRNGWLGWSRSAGLHISPCLILPHWLTSFYNNRKRTLLTALRKEGTKSEFNDDADDEAEGRFGSAEAGASRTFQTFSSVSSQGGQFNDDTDDEAEGLLMTPDWGVDADGCADAAPDKHGDTNDTCCLFILSPEVRYAMASIGRVASIPRLSQQFLHTSTLLSRQQRDWNMSASLLETIRH</sequence>
<proteinExistence type="predicted"/>
<dbReference type="AlphaFoldDB" id="M2ZDF0"/>
<feature type="region of interest" description="Disordered" evidence="1">
    <location>
        <begin position="715"/>
        <end position="737"/>
    </location>
</feature>
<keyword evidence="3" id="KW-1185">Reference proteome</keyword>
<dbReference type="GeneID" id="19334304"/>
<feature type="region of interest" description="Disordered" evidence="1">
    <location>
        <begin position="640"/>
        <end position="659"/>
    </location>
</feature>
<dbReference type="VEuPathDB" id="FungiDB:MYCFIDRAFT_180136"/>
<dbReference type="KEGG" id="pfj:MYCFIDRAFT_180136"/>